<dbReference type="PANTHER" id="PTHR33710">
    <property type="entry name" value="BNAC02G09200D PROTEIN"/>
    <property type="match status" value="1"/>
</dbReference>
<accession>A0A1U8NQB5</accession>
<proteinExistence type="predicted"/>
<name>A0A1U8NQB5_GOSHI</name>
<reference evidence="2" key="2">
    <citation type="submission" date="2025-08" db="UniProtKB">
        <authorList>
            <consortium name="RefSeq"/>
        </authorList>
    </citation>
    <scope>IDENTIFICATION</scope>
</reference>
<dbReference type="PaxDb" id="3635-A0A1U8NQB5"/>
<sequence>MENVRGSCGFLNGIDVSAGLVHMGKGDFPNTNIRERLDKGVANSKRMEMFPSAMIQHFMHSFSDHCPLIICTEQEMNRLAGSIKSKRNGLKKKLTKKLEELAQEELDDENLAQIIDTKVQLNLEIDKDEMYWEQRARASWLKLGDKNTAFFLNYASCRDIVRINSIRSLKDEDGRVE</sequence>
<dbReference type="PANTHER" id="PTHR33710:SF62">
    <property type="entry name" value="DUF4283 DOMAIN PROTEIN"/>
    <property type="match status" value="1"/>
</dbReference>
<reference evidence="1" key="1">
    <citation type="journal article" date="2020" name="Nat. Genet.">
        <title>Genomic diversifications of five Gossypium allopolyploid species and their impact on cotton improvement.</title>
        <authorList>
            <person name="Chen Z.J."/>
            <person name="Sreedasyam A."/>
            <person name="Ando A."/>
            <person name="Song Q."/>
            <person name="De Santiago L.M."/>
            <person name="Hulse-Kemp A.M."/>
            <person name="Ding M."/>
            <person name="Ye W."/>
            <person name="Kirkbride R.C."/>
            <person name="Jenkins J."/>
            <person name="Plott C."/>
            <person name="Lovell J."/>
            <person name="Lin Y.M."/>
            <person name="Vaughn R."/>
            <person name="Liu B."/>
            <person name="Simpson S."/>
            <person name="Scheffler B.E."/>
            <person name="Wen L."/>
            <person name="Saski C.A."/>
            <person name="Grover C.E."/>
            <person name="Hu G."/>
            <person name="Conover J.L."/>
            <person name="Carlson J.W."/>
            <person name="Shu S."/>
            <person name="Boston L.B."/>
            <person name="Williams M."/>
            <person name="Peterson D.G."/>
            <person name="McGee K."/>
            <person name="Jones D.C."/>
            <person name="Wendel J.F."/>
            <person name="Stelly D.M."/>
            <person name="Grimwood J."/>
            <person name="Schmutz J."/>
        </authorList>
    </citation>
    <scope>NUCLEOTIDE SEQUENCE [LARGE SCALE GENOMIC DNA]</scope>
    <source>
        <strain evidence="1">cv. TM-1</strain>
    </source>
</reference>
<dbReference type="AlphaFoldDB" id="A0A1U8NQB5"/>
<gene>
    <name evidence="2" type="primary">LOC107949906</name>
</gene>
<organism evidence="1 2">
    <name type="scientific">Gossypium hirsutum</name>
    <name type="common">Upland cotton</name>
    <name type="synonym">Gossypium mexicanum</name>
    <dbReference type="NCBI Taxonomy" id="3635"/>
    <lineage>
        <taxon>Eukaryota</taxon>
        <taxon>Viridiplantae</taxon>
        <taxon>Streptophyta</taxon>
        <taxon>Embryophyta</taxon>
        <taxon>Tracheophyta</taxon>
        <taxon>Spermatophyta</taxon>
        <taxon>Magnoliopsida</taxon>
        <taxon>eudicotyledons</taxon>
        <taxon>Gunneridae</taxon>
        <taxon>Pentapetalae</taxon>
        <taxon>rosids</taxon>
        <taxon>malvids</taxon>
        <taxon>Malvales</taxon>
        <taxon>Malvaceae</taxon>
        <taxon>Malvoideae</taxon>
        <taxon>Gossypium</taxon>
    </lineage>
</organism>
<evidence type="ECO:0008006" key="3">
    <source>
        <dbReference type="Google" id="ProtNLM"/>
    </source>
</evidence>
<protein>
    <recommendedName>
        <fullName evidence="3">Reverse transcriptase</fullName>
    </recommendedName>
</protein>
<dbReference type="RefSeq" id="XP_016740159.1">
    <property type="nucleotide sequence ID" value="XM_016884670.1"/>
</dbReference>
<dbReference type="KEGG" id="ghi:107949906"/>
<evidence type="ECO:0000313" key="1">
    <source>
        <dbReference type="Proteomes" id="UP000818029"/>
    </source>
</evidence>
<dbReference type="GeneID" id="107949906"/>
<evidence type="ECO:0000313" key="2">
    <source>
        <dbReference type="RefSeq" id="XP_016740159.1"/>
    </source>
</evidence>
<dbReference type="Proteomes" id="UP000818029">
    <property type="component" value="Chromosome D03"/>
</dbReference>
<keyword evidence="1" id="KW-1185">Reference proteome</keyword>